<comment type="caution">
    <text evidence="1">The sequence shown here is derived from an EMBL/GenBank/DDBJ whole genome shotgun (WGS) entry which is preliminary data.</text>
</comment>
<dbReference type="PANTHER" id="PTHR33116:SF85">
    <property type="entry name" value="REVERSE TRANSCRIPTASE ZINC-BINDING DOMAIN-CONTAINING PROTEIN"/>
    <property type="match status" value="1"/>
</dbReference>
<sequence>MEKPPSSSRELQCVGRLEIARPKPVGFLCGTIPVSTDKAFHDFKTSELVPSAERVRAPRYRMIPIETDLNTLPLLSSIPDKVLPLVATQSRTSAGLFSTLLLHGWDGLLESGQTSKLFRKKERWWRTVPTCIWWIIWKERNQRIFQGKECSVQNIKWKVITTLGFWCEEQNIEEEIQLVDFIGSSTNPSASVSHFLVADDTLIFCGAKRSQVQHLNITLMFFEALSRFHIGTFKSFIYPLNLVPELDELAEIMCCNKGCFSTTYLGLPLGARITLINSVVDSIPTYFVSVIPIQSKVLLQLDKLGHSFLWRETTRTINFTR</sequence>
<evidence type="ECO:0000313" key="2">
    <source>
        <dbReference type="Proteomes" id="UP000824120"/>
    </source>
</evidence>
<protein>
    <submittedName>
        <fullName evidence="1">Uncharacterized protein</fullName>
    </submittedName>
</protein>
<organism evidence="1 2">
    <name type="scientific">Solanum commersonii</name>
    <name type="common">Commerson's wild potato</name>
    <name type="synonym">Commerson's nightshade</name>
    <dbReference type="NCBI Taxonomy" id="4109"/>
    <lineage>
        <taxon>Eukaryota</taxon>
        <taxon>Viridiplantae</taxon>
        <taxon>Streptophyta</taxon>
        <taxon>Embryophyta</taxon>
        <taxon>Tracheophyta</taxon>
        <taxon>Spermatophyta</taxon>
        <taxon>Magnoliopsida</taxon>
        <taxon>eudicotyledons</taxon>
        <taxon>Gunneridae</taxon>
        <taxon>Pentapetalae</taxon>
        <taxon>asterids</taxon>
        <taxon>lamiids</taxon>
        <taxon>Solanales</taxon>
        <taxon>Solanaceae</taxon>
        <taxon>Solanoideae</taxon>
        <taxon>Solaneae</taxon>
        <taxon>Solanum</taxon>
    </lineage>
</organism>
<accession>A0A9J5YLL9</accession>
<dbReference type="Proteomes" id="UP000824120">
    <property type="component" value="Chromosome 6"/>
</dbReference>
<evidence type="ECO:0000313" key="1">
    <source>
        <dbReference type="EMBL" id="KAG5601659.1"/>
    </source>
</evidence>
<dbReference type="EMBL" id="JACXVP010000006">
    <property type="protein sequence ID" value="KAG5601659.1"/>
    <property type="molecule type" value="Genomic_DNA"/>
</dbReference>
<keyword evidence="2" id="KW-1185">Reference proteome</keyword>
<dbReference type="OrthoDB" id="1602280at2759"/>
<dbReference type="PANTHER" id="PTHR33116">
    <property type="entry name" value="REVERSE TRANSCRIPTASE ZINC-BINDING DOMAIN-CONTAINING PROTEIN-RELATED-RELATED"/>
    <property type="match status" value="1"/>
</dbReference>
<name>A0A9J5YLL9_SOLCO</name>
<gene>
    <name evidence="1" type="ORF">H5410_033029</name>
</gene>
<dbReference type="AlphaFoldDB" id="A0A9J5YLL9"/>
<proteinExistence type="predicted"/>
<reference evidence="1 2" key="1">
    <citation type="submission" date="2020-09" db="EMBL/GenBank/DDBJ databases">
        <title>De no assembly of potato wild relative species, Solanum commersonii.</title>
        <authorList>
            <person name="Cho K."/>
        </authorList>
    </citation>
    <scope>NUCLEOTIDE SEQUENCE [LARGE SCALE GENOMIC DNA]</scope>
    <source>
        <strain evidence="1">LZ3.2</strain>
        <tissue evidence="1">Leaf</tissue>
    </source>
</reference>